<keyword evidence="9 10" id="KW-0472">Membrane</keyword>
<dbReference type="PANTHER" id="PTHR43394">
    <property type="entry name" value="ATP-DEPENDENT PERMEASE MDL1, MITOCHONDRIAL"/>
    <property type="match status" value="1"/>
</dbReference>
<evidence type="ECO:0000313" key="14">
    <source>
        <dbReference type="EMBL" id="EDP96423.1"/>
    </source>
</evidence>
<dbReference type="InterPro" id="IPR003439">
    <property type="entry name" value="ABC_transporter-like_ATP-bd"/>
</dbReference>
<evidence type="ECO:0000259" key="11">
    <source>
        <dbReference type="PROSITE" id="PS50893"/>
    </source>
</evidence>
<dbReference type="PROSITE" id="PS50929">
    <property type="entry name" value="ABC_TM1F"/>
    <property type="match status" value="1"/>
</dbReference>
<feature type="domain" description="Peptidase C39" evidence="13">
    <location>
        <begin position="12"/>
        <end position="138"/>
    </location>
</feature>
<gene>
    <name evidence="14" type="ORF">KAOT1_03402</name>
</gene>
<evidence type="ECO:0000256" key="7">
    <source>
        <dbReference type="ARBA" id="ARBA00022840"/>
    </source>
</evidence>
<dbReference type="GO" id="GO:0016887">
    <property type="term" value="F:ATP hydrolysis activity"/>
    <property type="evidence" value="ECO:0007669"/>
    <property type="project" value="InterPro"/>
</dbReference>
<dbReference type="eggNOG" id="COG2274">
    <property type="taxonomic scope" value="Bacteria"/>
</dbReference>
<dbReference type="Pfam" id="PF00664">
    <property type="entry name" value="ABC_membrane"/>
    <property type="match status" value="1"/>
</dbReference>
<evidence type="ECO:0000256" key="1">
    <source>
        <dbReference type="ARBA" id="ARBA00004651"/>
    </source>
</evidence>
<dbReference type="InterPro" id="IPR005074">
    <property type="entry name" value="Peptidase_C39"/>
</dbReference>
<comment type="subcellular location">
    <subcellularLocation>
        <location evidence="1">Cell membrane</location>
        <topology evidence="1">Multi-pass membrane protein</topology>
    </subcellularLocation>
</comment>
<feature type="domain" description="ABC transporter" evidence="11">
    <location>
        <begin position="497"/>
        <end position="733"/>
    </location>
</feature>
<sequence length="743" mass="84929">MLFKRKIKFLPQHDQMDCGPACLQMISRYYGKKYSLQYLRDRSFLTKDGVSMLGISNSAKNIGFDVLSLRISVAEVIKKIDNPCILHWNQNHFVVLNEIRKKPFTGELEFVIADPGHGIIKLTEQEFKKQWCIENDEGVLLYLEPSEEFYAKKEVPKAKKDKSTSFLFSYMKSYKWELTQLIFGLIAGSLITLVFPFLTQALIDNGVKDQSIDIIKIILIGQLFLFFGSAIIEIIRNWITLYIGSHINIKIISDFLLKLMKLPIRFFDSKMMGDFTQRISDHERIENFLTSQSLLTLFSLINLCVFLVVLGIYDMTILGVFIVLTTVAIVWVFIFQRKRKILDYIRFQSKALNQDAVYEMINGMQEIKLNNFEKFKRNEWVDIQLKLFKISTKILVLDQYQSVGYSFINHFKNILVTYFAAKEVILGNISLGAMLSITYIIGQMNGPLNQLITFIRSLQDAQISLDRLSEVHTQKEEESNAIVTDNSYLDYKTQSGIRLANLSFSYDGTDFRNVLKNLDLHIPRGKTTAIVGASGSGKTTLMKLLLKFYAPSEGHIFINDTKLQDISAREWRKNIGVVMQEGYIFSDTIERNIATADDEIDAEKMAHAIKTSNLQEFVEELPNGLKTKIGASGNGVSGGQKQRILIARAVYKNPDFLFFDEATSALDTENERVIMENVNAFIKNRTAVIIAHRLSTVKNADQIVVLQNGNIVETGKHDELVMEQGYYYNLVKDQLELNRAYGS</sequence>
<dbReference type="AlphaFoldDB" id="A9DVH7"/>
<evidence type="ECO:0000256" key="5">
    <source>
        <dbReference type="ARBA" id="ARBA00022741"/>
    </source>
</evidence>
<dbReference type="Gene3D" id="1.20.1560.10">
    <property type="entry name" value="ABC transporter type 1, transmembrane domain"/>
    <property type="match status" value="1"/>
</dbReference>
<feature type="transmembrane region" description="Helical" evidence="10">
    <location>
        <begin position="294"/>
        <end position="312"/>
    </location>
</feature>
<keyword evidence="6" id="KW-0378">Hydrolase</keyword>
<dbReference type="SMART" id="SM00382">
    <property type="entry name" value="AAA"/>
    <property type="match status" value="1"/>
</dbReference>
<dbReference type="SUPFAM" id="SSF90123">
    <property type="entry name" value="ABC transporter transmembrane region"/>
    <property type="match status" value="1"/>
</dbReference>
<dbReference type="InterPro" id="IPR017871">
    <property type="entry name" value="ABC_transporter-like_CS"/>
</dbReference>
<dbReference type="GO" id="GO:0005524">
    <property type="term" value="F:ATP binding"/>
    <property type="evidence" value="ECO:0007669"/>
    <property type="project" value="UniProtKB-KW"/>
</dbReference>
<name>A9DVH7_9FLAO</name>
<feature type="domain" description="ABC transmembrane type-1" evidence="12">
    <location>
        <begin position="181"/>
        <end position="460"/>
    </location>
</feature>
<protein>
    <submittedName>
        <fullName evidence="14">Putative hemolysin secretion transport system ATP-binding protein</fullName>
    </submittedName>
</protein>
<dbReference type="Proteomes" id="UP000002945">
    <property type="component" value="Unassembled WGS sequence"/>
</dbReference>
<evidence type="ECO:0000259" key="12">
    <source>
        <dbReference type="PROSITE" id="PS50929"/>
    </source>
</evidence>
<proteinExistence type="predicted"/>
<keyword evidence="3" id="KW-1003">Cell membrane</keyword>
<keyword evidence="7 14" id="KW-0067">ATP-binding</keyword>
<dbReference type="GO" id="GO:0015421">
    <property type="term" value="F:ABC-type oligopeptide transporter activity"/>
    <property type="evidence" value="ECO:0007669"/>
    <property type="project" value="TreeGrafter"/>
</dbReference>
<feature type="transmembrane region" description="Helical" evidence="10">
    <location>
        <begin position="181"/>
        <end position="202"/>
    </location>
</feature>
<keyword evidence="15" id="KW-1185">Reference proteome</keyword>
<dbReference type="RefSeq" id="WP_007093253.1">
    <property type="nucleotide sequence ID" value="NZ_CP142125.1"/>
</dbReference>
<evidence type="ECO:0000256" key="3">
    <source>
        <dbReference type="ARBA" id="ARBA00022475"/>
    </source>
</evidence>
<dbReference type="InterPro" id="IPR011527">
    <property type="entry name" value="ABC1_TM_dom"/>
</dbReference>
<dbReference type="GO" id="GO:0005886">
    <property type="term" value="C:plasma membrane"/>
    <property type="evidence" value="ECO:0007669"/>
    <property type="project" value="UniProtKB-SubCell"/>
</dbReference>
<evidence type="ECO:0000313" key="15">
    <source>
        <dbReference type="Proteomes" id="UP000002945"/>
    </source>
</evidence>
<dbReference type="InterPro" id="IPR003593">
    <property type="entry name" value="AAA+_ATPase"/>
</dbReference>
<dbReference type="InterPro" id="IPR036640">
    <property type="entry name" value="ABC1_TM_sf"/>
</dbReference>
<comment type="caution">
    <text evidence="14">The sequence shown here is derived from an EMBL/GenBank/DDBJ whole genome shotgun (WGS) entry which is preliminary data.</text>
</comment>
<keyword evidence="2" id="KW-0813">Transport</keyword>
<dbReference type="InterPro" id="IPR039421">
    <property type="entry name" value="Type_1_exporter"/>
</dbReference>
<dbReference type="EMBL" id="ABIB01000004">
    <property type="protein sequence ID" value="EDP96423.1"/>
    <property type="molecule type" value="Genomic_DNA"/>
</dbReference>
<evidence type="ECO:0000256" key="8">
    <source>
        <dbReference type="ARBA" id="ARBA00022989"/>
    </source>
</evidence>
<dbReference type="HOGENOM" id="CLU_000604_95_3_10"/>
<dbReference type="CDD" id="cd02418">
    <property type="entry name" value="Peptidase_C39B"/>
    <property type="match status" value="1"/>
</dbReference>
<evidence type="ECO:0000259" key="13">
    <source>
        <dbReference type="PROSITE" id="PS50990"/>
    </source>
</evidence>
<evidence type="ECO:0000256" key="2">
    <source>
        <dbReference type="ARBA" id="ARBA00022448"/>
    </source>
</evidence>
<dbReference type="PANTHER" id="PTHR43394:SF1">
    <property type="entry name" value="ATP-BINDING CASSETTE SUB-FAMILY B MEMBER 10, MITOCHONDRIAL"/>
    <property type="match status" value="1"/>
</dbReference>
<feature type="transmembrane region" description="Helical" evidence="10">
    <location>
        <begin position="318"/>
        <end position="336"/>
    </location>
</feature>
<accession>A9DVH7</accession>
<dbReference type="GO" id="GO:0008233">
    <property type="term" value="F:peptidase activity"/>
    <property type="evidence" value="ECO:0007669"/>
    <property type="project" value="InterPro"/>
</dbReference>
<keyword evidence="5" id="KW-0547">Nucleotide-binding</keyword>
<dbReference type="CDD" id="cd18571">
    <property type="entry name" value="ABC_6TM_peptidase_like"/>
    <property type="match status" value="1"/>
</dbReference>
<dbReference type="Gene3D" id="3.40.50.300">
    <property type="entry name" value="P-loop containing nucleotide triphosphate hydrolases"/>
    <property type="match status" value="1"/>
</dbReference>
<dbReference type="STRING" id="391587.KAOT1_03402"/>
<evidence type="ECO:0000256" key="9">
    <source>
        <dbReference type="ARBA" id="ARBA00023136"/>
    </source>
</evidence>
<evidence type="ECO:0000256" key="6">
    <source>
        <dbReference type="ARBA" id="ARBA00022801"/>
    </source>
</evidence>
<organism evidence="14 15">
    <name type="scientific">Kordia algicida OT-1</name>
    <dbReference type="NCBI Taxonomy" id="391587"/>
    <lineage>
        <taxon>Bacteria</taxon>
        <taxon>Pseudomonadati</taxon>
        <taxon>Bacteroidota</taxon>
        <taxon>Flavobacteriia</taxon>
        <taxon>Flavobacteriales</taxon>
        <taxon>Flavobacteriaceae</taxon>
        <taxon>Kordia</taxon>
    </lineage>
</organism>
<dbReference type="Pfam" id="PF03412">
    <property type="entry name" value="Peptidase_C39"/>
    <property type="match status" value="1"/>
</dbReference>
<dbReference type="PROSITE" id="PS00211">
    <property type="entry name" value="ABC_TRANSPORTER_1"/>
    <property type="match status" value="1"/>
</dbReference>
<reference evidence="14 15" key="1">
    <citation type="journal article" date="2011" name="J. Bacteriol.">
        <title>Genome sequence of the algicidal bacterium Kordia algicida OT-1.</title>
        <authorList>
            <person name="Lee H.S."/>
            <person name="Kang S.G."/>
            <person name="Kwon K.K."/>
            <person name="Lee J.H."/>
            <person name="Kim S.J."/>
        </authorList>
    </citation>
    <scope>NUCLEOTIDE SEQUENCE [LARGE SCALE GENOMIC DNA]</scope>
    <source>
        <strain evidence="14 15">OT-1</strain>
    </source>
</reference>
<dbReference type="FunFam" id="3.40.50.300:FF:000299">
    <property type="entry name" value="ABC transporter ATP-binding protein/permease"/>
    <property type="match status" value="1"/>
</dbReference>
<dbReference type="PROSITE" id="PS50990">
    <property type="entry name" value="PEPTIDASE_C39"/>
    <property type="match status" value="1"/>
</dbReference>
<dbReference type="PROSITE" id="PS50893">
    <property type="entry name" value="ABC_TRANSPORTER_2"/>
    <property type="match status" value="1"/>
</dbReference>
<dbReference type="Pfam" id="PF00005">
    <property type="entry name" value="ABC_tran"/>
    <property type="match status" value="1"/>
</dbReference>
<dbReference type="Gene3D" id="3.90.70.10">
    <property type="entry name" value="Cysteine proteinases"/>
    <property type="match status" value="1"/>
</dbReference>
<dbReference type="SUPFAM" id="SSF52540">
    <property type="entry name" value="P-loop containing nucleoside triphosphate hydrolases"/>
    <property type="match status" value="1"/>
</dbReference>
<keyword evidence="4 10" id="KW-0812">Transmembrane</keyword>
<feature type="transmembrane region" description="Helical" evidence="10">
    <location>
        <begin position="214"/>
        <end position="235"/>
    </location>
</feature>
<dbReference type="MEROPS" id="C39.001"/>
<dbReference type="GO" id="GO:0006508">
    <property type="term" value="P:proteolysis"/>
    <property type="evidence" value="ECO:0007669"/>
    <property type="project" value="InterPro"/>
</dbReference>
<keyword evidence="8 10" id="KW-1133">Transmembrane helix</keyword>
<dbReference type="InterPro" id="IPR027417">
    <property type="entry name" value="P-loop_NTPase"/>
</dbReference>
<evidence type="ECO:0000256" key="4">
    <source>
        <dbReference type="ARBA" id="ARBA00022692"/>
    </source>
</evidence>
<evidence type="ECO:0000256" key="10">
    <source>
        <dbReference type="SAM" id="Phobius"/>
    </source>
</evidence>
<dbReference type="OrthoDB" id="9760358at2"/>